<name>X6LXM4_RETFI</name>
<feature type="region of interest" description="Disordered" evidence="1">
    <location>
        <begin position="458"/>
        <end position="500"/>
    </location>
</feature>
<reference evidence="3 4" key="1">
    <citation type="journal article" date="2013" name="Curr. Biol.">
        <title>The Genome of the Foraminiferan Reticulomyxa filosa.</title>
        <authorList>
            <person name="Glockner G."/>
            <person name="Hulsmann N."/>
            <person name="Schleicher M."/>
            <person name="Noegel A.A."/>
            <person name="Eichinger L."/>
            <person name="Gallinger C."/>
            <person name="Pawlowski J."/>
            <person name="Sierra R."/>
            <person name="Euteneuer U."/>
            <person name="Pillet L."/>
            <person name="Moustafa A."/>
            <person name="Platzer M."/>
            <person name="Groth M."/>
            <person name="Szafranski K."/>
            <person name="Schliwa M."/>
        </authorList>
    </citation>
    <scope>NUCLEOTIDE SEQUENCE [LARGE SCALE GENOMIC DNA]</scope>
</reference>
<evidence type="ECO:0000313" key="3">
    <source>
        <dbReference type="EMBL" id="ETO05475.1"/>
    </source>
</evidence>
<evidence type="ECO:0000313" key="4">
    <source>
        <dbReference type="Proteomes" id="UP000023152"/>
    </source>
</evidence>
<feature type="transmembrane region" description="Helical" evidence="2">
    <location>
        <begin position="24"/>
        <end position="49"/>
    </location>
</feature>
<keyword evidence="2" id="KW-0472">Membrane</keyword>
<organism evidence="3 4">
    <name type="scientific">Reticulomyxa filosa</name>
    <dbReference type="NCBI Taxonomy" id="46433"/>
    <lineage>
        <taxon>Eukaryota</taxon>
        <taxon>Sar</taxon>
        <taxon>Rhizaria</taxon>
        <taxon>Retaria</taxon>
        <taxon>Foraminifera</taxon>
        <taxon>Monothalamids</taxon>
        <taxon>Reticulomyxidae</taxon>
        <taxon>Reticulomyxa</taxon>
    </lineage>
</organism>
<keyword evidence="4" id="KW-1185">Reference proteome</keyword>
<dbReference type="EMBL" id="ASPP01028080">
    <property type="protein sequence ID" value="ETO05475.1"/>
    <property type="molecule type" value="Genomic_DNA"/>
</dbReference>
<keyword evidence="2" id="KW-1133">Transmembrane helix</keyword>
<accession>X6LXM4</accession>
<keyword evidence="2" id="KW-0812">Transmembrane</keyword>
<protein>
    <submittedName>
        <fullName evidence="3">Uncharacterized protein</fullName>
    </submittedName>
</protein>
<feature type="compositionally biased region" description="Low complexity" evidence="1">
    <location>
        <begin position="470"/>
        <end position="494"/>
    </location>
</feature>
<sequence>MHQSRPVRCERFFLPPLYKKGVSFFLFCVPCFFEIIIIIPPLFYFYFGLKYDRAYSLRSVSPSLNFKPDNAKLASVEDFYTDIDKVTYDTDFASLVANIDIEKLMSHRKSLRAKSGLPQNRPAESEKLLCALGLTKEEIQSLTTNDEHDDTGSSLFDDPELLKEFPSAVSSQATNNKAYFFFFFFFFLKKRKQKFAIIVYLLMVIYIVGDVNTVASIDPTATTNSVSGNAIQDAMDSKSADETKVGTEEQNELSEMEQLHLDAALAYLNSTDCLETTGQDLSKTKHAHVRCCFAFFFFFFIQISEDEYSNMMRYIQAKSHGDPTRMTEAEKARINAAKEIFKHGGAEFLFMREHYYKRGHVRPKQYDLKADVEYNKGADFLLRLQNRQHLQKAAKVTNFHGLEPMIPIRPTVKPEEQEKIAESGKVSHFKGLQSSTKSVRTATVDETAIASRLASARSAFADSMKKKKQPQPQTQQQTASKKNNATTADTTNSTFVDVKT</sequence>
<dbReference type="Proteomes" id="UP000023152">
    <property type="component" value="Unassembled WGS sequence"/>
</dbReference>
<evidence type="ECO:0000256" key="2">
    <source>
        <dbReference type="SAM" id="Phobius"/>
    </source>
</evidence>
<dbReference type="AlphaFoldDB" id="X6LXM4"/>
<comment type="caution">
    <text evidence="3">The sequence shown here is derived from an EMBL/GenBank/DDBJ whole genome shotgun (WGS) entry which is preliminary data.</text>
</comment>
<evidence type="ECO:0000256" key="1">
    <source>
        <dbReference type="SAM" id="MobiDB-lite"/>
    </source>
</evidence>
<proteinExistence type="predicted"/>
<feature type="transmembrane region" description="Helical" evidence="2">
    <location>
        <begin position="195"/>
        <end position="217"/>
    </location>
</feature>
<gene>
    <name evidence="3" type="ORF">RFI_31920</name>
</gene>